<comment type="similarity">
    <text evidence="1">Belongs to the HpcH/HpaI aldolase family.</text>
</comment>
<evidence type="ECO:0000259" key="4">
    <source>
        <dbReference type="Pfam" id="PF03328"/>
    </source>
</evidence>
<dbReference type="Gene3D" id="3.20.20.60">
    <property type="entry name" value="Phosphoenolpyruvate-binding domains"/>
    <property type="match status" value="1"/>
</dbReference>
<dbReference type="InterPro" id="IPR050251">
    <property type="entry name" value="HpcH-HpaI_aldolase"/>
</dbReference>
<dbReference type="PANTHER" id="PTHR30502">
    <property type="entry name" value="2-KETO-3-DEOXY-L-RHAMNONATE ALDOLASE"/>
    <property type="match status" value="1"/>
</dbReference>
<protein>
    <submittedName>
        <fullName evidence="5">Related to 2,4-dihydroxyhept-2-ene-1,7-dioic acid aldolase</fullName>
    </submittedName>
</protein>
<sequence length="309" mass="32885">MSYSSIPASAVSAAKDERLGLHKVMADAANSNPRKPVVGKCFSTEFFTSSLTIVVGSWLMLPGASLARMTAQMGYDASQPSSRLFINLSDTDAAMHTSVGAIAAQRVSPIVRIPAPENWLVKRTLDTGAHGILCPMMSTAEDARALVSYAKFPVLKDKRTAEMISGVRGVGSPFAPAGFGMDMGEYIATANRNIFIAVQIETVEGLSNCEEIAKVDGIDMLFVGPNDLASSMGYPPPEHPNIPEVQEAIKRVLAAAKAAGKYAGMFCTAAEQVQARFEQGFDLMNLGADVIALGVWNAVELGKLKDIRP</sequence>
<dbReference type="STRING" id="47428.A0A284QYM4"/>
<keyword evidence="2" id="KW-0479">Metal-binding</keyword>
<dbReference type="Proteomes" id="UP000219338">
    <property type="component" value="Unassembled WGS sequence"/>
</dbReference>
<keyword evidence="3" id="KW-0456">Lyase</keyword>
<evidence type="ECO:0000256" key="2">
    <source>
        <dbReference type="ARBA" id="ARBA00022723"/>
    </source>
</evidence>
<evidence type="ECO:0000256" key="1">
    <source>
        <dbReference type="ARBA" id="ARBA00005568"/>
    </source>
</evidence>
<evidence type="ECO:0000256" key="3">
    <source>
        <dbReference type="ARBA" id="ARBA00023239"/>
    </source>
</evidence>
<gene>
    <name evidence="5" type="ORF">ARMOST_04888</name>
</gene>
<accession>A0A284QYM4</accession>
<feature type="domain" description="HpcH/HpaI aldolase/citrate lyase" evidence="4">
    <location>
        <begin position="96"/>
        <end position="290"/>
    </location>
</feature>
<evidence type="ECO:0000313" key="5">
    <source>
        <dbReference type="EMBL" id="SJL01566.1"/>
    </source>
</evidence>
<dbReference type="InterPro" id="IPR040442">
    <property type="entry name" value="Pyrv_kinase-like_dom_sf"/>
</dbReference>
<dbReference type="GO" id="GO:0016832">
    <property type="term" value="F:aldehyde-lyase activity"/>
    <property type="evidence" value="ECO:0007669"/>
    <property type="project" value="TreeGrafter"/>
</dbReference>
<dbReference type="OrthoDB" id="1621678at2759"/>
<evidence type="ECO:0000313" key="6">
    <source>
        <dbReference type="Proteomes" id="UP000219338"/>
    </source>
</evidence>
<dbReference type="SUPFAM" id="SSF51621">
    <property type="entry name" value="Phosphoenolpyruvate/pyruvate domain"/>
    <property type="match status" value="1"/>
</dbReference>
<name>A0A284QYM4_ARMOS</name>
<keyword evidence="6" id="KW-1185">Reference proteome</keyword>
<dbReference type="EMBL" id="FUEG01000003">
    <property type="protein sequence ID" value="SJL01566.1"/>
    <property type="molecule type" value="Genomic_DNA"/>
</dbReference>
<proteinExistence type="inferred from homology"/>
<dbReference type="InterPro" id="IPR015813">
    <property type="entry name" value="Pyrv/PenolPyrv_kinase-like_dom"/>
</dbReference>
<dbReference type="InterPro" id="IPR005000">
    <property type="entry name" value="Aldolase/citrate-lyase_domain"/>
</dbReference>
<dbReference type="GO" id="GO:0046872">
    <property type="term" value="F:metal ion binding"/>
    <property type="evidence" value="ECO:0007669"/>
    <property type="project" value="UniProtKB-KW"/>
</dbReference>
<dbReference type="GO" id="GO:0005737">
    <property type="term" value="C:cytoplasm"/>
    <property type="evidence" value="ECO:0007669"/>
    <property type="project" value="TreeGrafter"/>
</dbReference>
<reference evidence="6" key="1">
    <citation type="journal article" date="2017" name="Nat. Ecol. Evol.">
        <title>Genome expansion and lineage-specific genetic innovations in the forest pathogenic fungi Armillaria.</title>
        <authorList>
            <person name="Sipos G."/>
            <person name="Prasanna A.N."/>
            <person name="Walter M.C."/>
            <person name="O'Connor E."/>
            <person name="Balint B."/>
            <person name="Krizsan K."/>
            <person name="Kiss B."/>
            <person name="Hess J."/>
            <person name="Varga T."/>
            <person name="Slot J."/>
            <person name="Riley R."/>
            <person name="Boka B."/>
            <person name="Rigling D."/>
            <person name="Barry K."/>
            <person name="Lee J."/>
            <person name="Mihaltcheva S."/>
            <person name="LaButti K."/>
            <person name="Lipzen A."/>
            <person name="Waldron R."/>
            <person name="Moloney N.M."/>
            <person name="Sperisen C."/>
            <person name="Kredics L."/>
            <person name="Vagvoelgyi C."/>
            <person name="Patrignani A."/>
            <person name="Fitzpatrick D."/>
            <person name="Nagy I."/>
            <person name="Doyle S."/>
            <person name="Anderson J.B."/>
            <person name="Grigoriev I.V."/>
            <person name="Gueldener U."/>
            <person name="Muensterkoetter M."/>
            <person name="Nagy L.G."/>
        </authorList>
    </citation>
    <scope>NUCLEOTIDE SEQUENCE [LARGE SCALE GENOMIC DNA]</scope>
    <source>
        <strain evidence="6">C18/9</strain>
    </source>
</reference>
<dbReference type="PANTHER" id="PTHR30502:SF0">
    <property type="entry name" value="PHOSPHOENOLPYRUVATE CARBOXYLASE FAMILY PROTEIN"/>
    <property type="match status" value="1"/>
</dbReference>
<organism evidence="5 6">
    <name type="scientific">Armillaria ostoyae</name>
    <name type="common">Armillaria root rot fungus</name>
    <dbReference type="NCBI Taxonomy" id="47428"/>
    <lineage>
        <taxon>Eukaryota</taxon>
        <taxon>Fungi</taxon>
        <taxon>Dikarya</taxon>
        <taxon>Basidiomycota</taxon>
        <taxon>Agaricomycotina</taxon>
        <taxon>Agaricomycetes</taxon>
        <taxon>Agaricomycetidae</taxon>
        <taxon>Agaricales</taxon>
        <taxon>Marasmiineae</taxon>
        <taxon>Physalacriaceae</taxon>
        <taxon>Armillaria</taxon>
    </lineage>
</organism>
<dbReference type="AlphaFoldDB" id="A0A284QYM4"/>
<dbReference type="Pfam" id="PF03328">
    <property type="entry name" value="HpcH_HpaI"/>
    <property type="match status" value="1"/>
</dbReference>